<evidence type="ECO:0000313" key="1">
    <source>
        <dbReference type="EMBL" id="RRB17912.1"/>
    </source>
</evidence>
<dbReference type="InterPro" id="IPR026341">
    <property type="entry name" value="T9SS_type_B"/>
</dbReference>
<name>A0A3P1CWX9_9BACT</name>
<dbReference type="AlphaFoldDB" id="A0A3P1CWX9"/>
<reference evidence="1 2" key="1">
    <citation type="submission" date="2018-11" db="EMBL/GenBank/DDBJ databases">
        <authorList>
            <person name="Zhou Z."/>
            <person name="Wang G."/>
        </authorList>
    </citation>
    <scope>NUCLEOTIDE SEQUENCE [LARGE SCALE GENOMIC DNA]</scope>
    <source>
        <strain evidence="1 2">KCTC42998</strain>
    </source>
</reference>
<dbReference type="EMBL" id="RQJP01000001">
    <property type="protein sequence ID" value="RRB17912.1"/>
    <property type="molecule type" value="Genomic_DNA"/>
</dbReference>
<organism evidence="1 2">
    <name type="scientific">Larkinella knui</name>
    <dbReference type="NCBI Taxonomy" id="2025310"/>
    <lineage>
        <taxon>Bacteria</taxon>
        <taxon>Pseudomonadati</taxon>
        <taxon>Bacteroidota</taxon>
        <taxon>Cytophagia</taxon>
        <taxon>Cytophagales</taxon>
        <taxon>Spirosomataceae</taxon>
        <taxon>Larkinella</taxon>
    </lineage>
</organism>
<dbReference type="Pfam" id="PF13585">
    <property type="entry name" value="CHU_C"/>
    <property type="match status" value="1"/>
</dbReference>
<protein>
    <submittedName>
        <fullName evidence="1">Gliding motility-associated C-terminal domain-containing protein</fullName>
    </submittedName>
</protein>
<keyword evidence="2" id="KW-1185">Reference proteome</keyword>
<dbReference type="NCBIfam" id="TIGR04131">
    <property type="entry name" value="Bac_Flav_CTERM"/>
    <property type="match status" value="1"/>
</dbReference>
<evidence type="ECO:0000313" key="2">
    <source>
        <dbReference type="Proteomes" id="UP000274271"/>
    </source>
</evidence>
<sequence>MRTDEQTPNGKPMAIRYRNPLMVRLLLLLMYALPGRIPVALGQGVDCANVGFEEGTTRGWVLSNGAVEDVNQKVVYQSEVPGTIENEHLITRASDGNDPRITSEAIPMVAPGSNYSIRIGNVTRGGRFDRIKGTFLVTPDNTLFQYRFAVILENPRHEVWQQPEFMIRITTQDGTTIGCSLYNVTSAGTIDGFKSQGDFRFRNWTTGAINLQNYVGQTITVEVTVHGCTERRHVGYAYFDAQCLKAQISPALYCPLVDPKMTLKAPEGFASYVWNTGETTPTIRIDPVQGARYWVKVKPFSSLNETCEFQLNHIVSFERQNEPEPMAVSICEGEGYAVGDSTYRRAGTYLTRIKRGTEVCDSLVKTVLTVRPLARSSQTVTICEGESYTVGSAVYKTAGSYDTRIARPKPLCDSLVTTNLVISTIALSVTPDTLIRPNASAQLRAVVSSPGTYRYTWSPADGLSCPTCAVTTAKPPETTRYTVTVENTDVSCRKTASVNVTIGDCTIHTPSAFTPNHDGNNDVFLILGTDCVAEIKEFVIYNRWGEVIFTKQNFPASNPDYGWNGEYLGTISEGGVYSFRIKVAFMNGKVDERRGTVTLIH</sequence>
<accession>A0A3P1CWX9</accession>
<dbReference type="Proteomes" id="UP000274271">
    <property type="component" value="Unassembled WGS sequence"/>
</dbReference>
<dbReference type="OrthoDB" id="1490014at2"/>
<proteinExistence type="predicted"/>
<comment type="caution">
    <text evidence="1">The sequence shown here is derived from an EMBL/GenBank/DDBJ whole genome shotgun (WGS) entry which is preliminary data.</text>
</comment>
<gene>
    <name evidence="1" type="ORF">EHT87_06455</name>
</gene>